<accession>A0A653ACR0</accession>
<dbReference type="InterPro" id="IPR013780">
    <property type="entry name" value="Glyco_hydro_b"/>
</dbReference>
<feature type="signal peptide" evidence="1">
    <location>
        <begin position="1"/>
        <end position="22"/>
    </location>
</feature>
<dbReference type="InterPro" id="IPR032640">
    <property type="entry name" value="AMPK1_CBM"/>
</dbReference>
<dbReference type="Gene3D" id="3.20.20.80">
    <property type="entry name" value="Glycosidases"/>
    <property type="match status" value="1"/>
</dbReference>
<dbReference type="InterPro" id="IPR006047">
    <property type="entry name" value="GH13_cat_dom"/>
</dbReference>
<proteinExistence type="predicted"/>
<dbReference type="InterPro" id="IPR013783">
    <property type="entry name" value="Ig-like_fold"/>
</dbReference>
<dbReference type="Gene3D" id="2.60.40.1180">
    <property type="entry name" value="Golgi alpha-mannosidase II"/>
    <property type="match status" value="1"/>
</dbReference>
<dbReference type="GO" id="GO:0005975">
    <property type="term" value="P:carbohydrate metabolic process"/>
    <property type="evidence" value="ECO:0007669"/>
    <property type="project" value="InterPro"/>
</dbReference>
<evidence type="ECO:0000259" key="2">
    <source>
        <dbReference type="SMART" id="SM00642"/>
    </source>
</evidence>
<dbReference type="Pfam" id="PF00128">
    <property type="entry name" value="Alpha-amylase"/>
    <property type="match status" value="1"/>
</dbReference>
<dbReference type="SUPFAM" id="SSF81296">
    <property type="entry name" value="E set domains"/>
    <property type="match status" value="1"/>
</dbReference>
<dbReference type="EMBL" id="UPXZ01000025">
    <property type="protein sequence ID" value="VBB45764.1"/>
    <property type="molecule type" value="Genomic_DNA"/>
</dbReference>
<gene>
    <name evidence="3" type="ORF">TRIP_D310159</name>
</gene>
<dbReference type="AlphaFoldDB" id="A0A653ACR0"/>
<dbReference type="PROSITE" id="PS51257">
    <property type="entry name" value="PROKAR_LIPOPROTEIN"/>
    <property type="match status" value="1"/>
</dbReference>
<reference evidence="3" key="1">
    <citation type="submission" date="2018-07" db="EMBL/GenBank/DDBJ databases">
        <authorList>
            <consortium name="Genoscope - CEA"/>
            <person name="William W."/>
        </authorList>
    </citation>
    <scope>NUCLEOTIDE SEQUENCE</scope>
    <source>
        <strain evidence="3">IK1</strain>
    </source>
</reference>
<protein>
    <recommendedName>
        <fullName evidence="2">Glycosyl hydrolase family 13 catalytic domain-containing protein</fullName>
    </recommendedName>
</protein>
<dbReference type="SUPFAM" id="SSF51445">
    <property type="entry name" value="(Trans)glycosidases"/>
    <property type="match status" value="1"/>
</dbReference>
<evidence type="ECO:0000313" key="3">
    <source>
        <dbReference type="EMBL" id="VBB45764.1"/>
    </source>
</evidence>
<dbReference type="SUPFAM" id="SSF51011">
    <property type="entry name" value="Glycosyl hydrolase domain"/>
    <property type="match status" value="1"/>
</dbReference>
<dbReference type="InterPro" id="IPR017853">
    <property type="entry name" value="GH"/>
</dbReference>
<dbReference type="PANTHER" id="PTHR10357">
    <property type="entry name" value="ALPHA-AMYLASE FAMILY MEMBER"/>
    <property type="match status" value="1"/>
</dbReference>
<evidence type="ECO:0000256" key="1">
    <source>
        <dbReference type="SAM" id="SignalP"/>
    </source>
</evidence>
<dbReference type="SMART" id="SM00642">
    <property type="entry name" value="Aamy"/>
    <property type="match status" value="1"/>
</dbReference>
<keyword evidence="1" id="KW-0732">Signal</keyword>
<feature type="chain" id="PRO_5025066538" description="Glycosyl hydrolase family 13 catalytic domain-containing protein" evidence="1">
    <location>
        <begin position="23"/>
        <end position="787"/>
    </location>
</feature>
<organism evidence="3">
    <name type="scientific">uncultured Paludibacter sp</name>
    <dbReference type="NCBI Taxonomy" id="497635"/>
    <lineage>
        <taxon>Bacteria</taxon>
        <taxon>Pseudomonadati</taxon>
        <taxon>Bacteroidota</taxon>
        <taxon>Bacteroidia</taxon>
        <taxon>Bacteroidales</taxon>
        <taxon>Paludibacteraceae</taxon>
        <taxon>Paludibacter</taxon>
        <taxon>environmental samples</taxon>
    </lineage>
</organism>
<feature type="domain" description="Glycosyl hydrolase family 13 catalytic" evidence="2">
    <location>
        <begin position="307"/>
        <end position="702"/>
    </location>
</feature>
<name>A0A653ACR0_9BACT</name>
<dbReference type="Gene3D" id="2.60.40.10">
    <property type="entry name" value="Immunoglobulins"/>
    <property type="match status" value="1"/>
</dbReference>
<dbReference type="Pfam" id="PF16561">
    <property type="entry name" value="AMPK1_CBM"/>
    <property type="match status" value="1"/>
</dbReference>
<sequence length="787" mass="89781">MKTKLSIILFAVLTLSACQKPALNLPADNENNRNLNTLLTLKIGNDTVFTQDYILNPNEIDSVSSFDVKPVLTDKKTKMMLNVSPQTPAFFNITIWVKGVPYSIPCRKTDKIDYKFTFDPQGKTYKRVQIAGQMNDWAPNLSPDLQLNEKGIYEVTLNLSPGSYLYQMLIDGDQNHDPNNPNKVDNGYGKFNSILQVAGNTDKYPVLTTDKIETGKFTVMAEKNPSKVFVYWQNYLLPEKFAKIENGIISIHIPQEAATLERSYIRVWTSNEFGVSNDLLIPLQKGEVLTSASEITRQDRHAQIIYFMLIDRFKNGDTTNDHPINRPDVNPKVDFFGGDLAGLKQVIDSGYFKNLGVNTLWISPVNQNPDGPYGYYALMKTKFAGYHGYWPVSSSKVDYRFGTNQELKDLVADAHTKNMNILLDYVAHHVHELHPLYKQHPEYFTSLYLPDGTLNTERWNDQRLTTWFDTFMPTLDMFNPKVVEMMSDSAMYWVKEFNLDGFRHDACKHVKEDFWRALTYKIKKENNGKSLYQIGETYGSPELISSYLNTGMLDGQFDFNVFEDANVSFAGVAVPDLQRVSNALQSSFRTYGSHNLMGYISGNHDKPRFMSYASGDLKYGEDSKAVGWQRNIGITDSTAYDKMSLMQTFILTIPGIPVIYYGDEIGMTGANDPDCRRMMRFDGWNNREKKLHDIVSRLANLRENNPVLIYGDFINLQTSVDSWVYARKYFDKEAIVIINNTKQSKDFEVEIPVNLQKTLKATFGNNFTLTNGKLKVTLPAYSSEILM</sequence>
<dbReference type="InterPro" id="IPR014756">
    <property type="entry name" value="Ig_E-set"/>
</dbReference>